<gene>
    <name evidence="2" type="ORF">CRE_11179</name>
</gene>
<proteinExistence type="predicted"/>
<organism evidence="3">
    <name type="scientific">Caenorhabditis remanei</name>
    <name type="common">Caenorhabditis vulgaris</name>
    <dbReference type="NCBI Taxonomy" id="31234"/>
    <lineage>
        <taxon>Eukaryota</taxon>
        <taxon>Metazoa</taxon>
        <taxon>Ecdysozoa</taxon>
        <taxon>Nematoda</taxon>
        <taxon>Chromadorea</taxon>
        <taxon>Rhabditida</taxon>
        <taxon>Rhabditina</taxon>
        <taxon>Rhabditomorpha</taxon>
        <taxon>Rhabditoidea</taxon>
        <taxon>Rhabditidae</taxon>
        <taxon>Peloderinae</taxon>
        <taxon>Caenorhabditis</taxon>
    </lineage>
</organism>
<feature type="transmembrane region" description="Helical" evidence="1">
    <location>
        <begin position="118"/>
        <end position="136"/>
    </location>
</feature>
<protein>
    <submittedName>
        <fullName evidence="2">Uncharacterized protein</fullName>
    </submittedName>
</protein>
<keyword evidence="1" id="KW-1133">Transmembrane helix</keyword>
<dbReference type="EMBL" id="DS268465">
    <property type="protein sequence ID" value="EFP06843.1"/>
    <property type="molecule type" value="Genomic_DNA"/>
</dbReference>
<dbReference type="InParanoid" id="E3MQ77"/>
<reference evidence="2" key="1">
    <citation type="submission" date="2007-07" db="EMBL/GenBank/DDBJ databases">
        <title>PCAP assembly of the Caenorhabditis remanei genome.</title>
        <authorList>
            <consortium name="The Caenorhabditis remanei Sequencing Consortium"/>
            <person name="Wilson R.K."/>
        </authorList>
    </citation>
    <scope>NUCLEOTIDE SEQUENCE [LARGE SCALE GENOMIC DNA]</scope>
    <source>
        <strain evidence="2">PB4641</strain>
    </source>
</reference>
<evidence type="ECO:0000256" key="1">
    <source>
        <dbReference type="SAM" id="Phobius"/>
    </source>
</evidence>
<feature type="transmembrane region" description="Helical" evidence="1">
    <location>
        <begin position="86"/>
        <end position="106"/>
    </location>
</feature>
<evidence type="ECO:0000313" key="2">
    <source>
        <dbReference type="EMBL" id="EFP06843.1"/>
    </source>
</evidence>
<dbReference type="HOGENOM" id="CLU_1027585_0_0_1"/>
<dbReference type="Proteomes" id="UP000008281">
    <property type="component" value="Unassembled WGS sequence"/>
</dbReference>
<accession>E3MQ77</accession>
<feature type="transmembrane region" description="Helical" evidence="1">
    <location>
        <begin position="191"/>
        <end position="209"/>
    </location>
</feature>
<dbReference type="AlphaFoldDB" id="E3MQ77"/>
<sequence length="275" mass="32106">MREFLPDPSSPYQLLLEASRSEDPLSSLEILKDSIRTRQQYGEVTVAQVQEYMDMEQWVQKEKENVQGELYYYRSSCGYTFNTTLAILYACFIFGIICCHLVYILYLDQELPETIRGVITGILMIWPYFAYLYSTVEAPRLGDWNPPYKESYNSTSVSQLKERQLKLIDCYLNQVLPMKAEIPASRYRHDVLAIIIAGEWIFFAFYQFCYSICHLSNNWSDKKIRDVDSVHVGISGAVFLIYSLWLISFWRSSKLGSSFANLSKQKMQLKTFVNF</sequence>
<evidence type="ECO:0000313" key="3">
    <source>
        <dbReference type="Proteomes" id="UP000008281"/>
    </source>
</evidence>
<name>E3MQ77_CAERE</name>
<keyword evidence="3" id="KW-1185">Reference proteome</keyword>
<keyword evidence="1" id="KW-0472">Membrane</keyword>
<feature type="transmembrane region" description="Helical" evidence="1">
    <location>
        <begin position="230"/>
        <end position="250"/>
    </location>
</feature>
<keyword evidence="1" id="KW-0812">Transmembrane</keyword>